<evidence type="ECO:0000313" key="1">
    <source>
        <dbReference type="EMBL" id="KUK76837.1"/>
    </source>
</evidence>
<protein>
    <submittedName>
        <fullName evidence="1">Uncharacterized protein</fullName>
    </submittedName>
</protein>
<organism evidence="1 2">
    <name type="scientific">candidate division WS6 bacterium 34_10</name>
    <dbReference type="NCBI Taxonomy" id="1641389"/>
    <lineage>
        <taxon>Bacteria</taxon>
        <taxon>Candidatus Dojkabacteria</taxon>
    </lineage>
</organism>
<accession>A0A124FX38</accession>
<gene>
    <name evidence="1" type="ORF">XD93_0697</name>
</gene>
<comment type="caution">
    <text evidence="1">The sequence shown here is derived from an EMBL/GenBank/DDBJ whole genome shotgun (WGS) entry which is preliminary data.</text>
</comment>
<feature type="non-terminal residue" evidence="1">
    <location>
        <position position="25"/>
    </location>
</feature>
<dbReference type="EMBL" id="LGGO01000097">
    <property type="protein sequence ID" value="KUK76837.1"/>
    <property type="molecule type" value="Genomic_DNA"/>
</dbReference>
<reference evidence="2" key="1">
    <citation type="journal article" date="2015" name="MBio">
        <title>Genome-Resolved Metagenomic Analysis Reveals Roles for Candidate Phyla and Other Microbial Community Members in Biogeochemical Transformations in Oil Reservoirs.</title>
        <authorList>
            <person name="Hu P."/>
            <person name="Tom L."/>
            <person name="Singh A."/>
            <person name="Thomas B.C."/>
            <person name="Baker B.J."/>
            <person name="Piceno Y.M."/>
            <person name="Andersen G.L."/>
            <person name="Banfield J.F."/>
        </authorList>
    </citation>
    <scope>NUCLEOTIDE SEQUENCE [LARGE SCALE GENOMIC DNA]</scope>
</reference>
<name>A0A124FX38_9BACT</name>
<dbReference type="AlphaFoldDB" id="A0A124FX38"/>
<sequence length="25" mass="2981">MRYFFELGNFKGLSQAELGRVLEIY</sequence>
<proteinExistence type="predicted"/>
<evidence type="ECO:0000313" key="2">
    <source>
        <dbReference type="Proteomes" id="UP000053904"/>
    </source>
</evidence>
<dbReference type="Proteomes" id="UP000053904">
    <property type="component" value="Unassembled WGS sequence"/>
</dbReference>